<keyword evidence="2" id="KW-0012">Acyltransferase</keyword>
<keyword evidence="1" id="KW-0808">Transferase</keyword>
<dbReference type="PANTHER" id="PTHR43072:SF23">
    <property type="entry name" value="UPF0039 PROTEIN C11D3.02C"/>
    <property type="match status" value="1"/>
</dbReference>
<evidence type="ECO:0000259" key="3">
    <source>
        <dbReference type="PROSITE" id="PS51186"/>
    </source>
</evidence>
<accession>A0ABY3ZUL9</accession>
<name>A0ABY3ZUL9_9STAP</name>
<dbReference type="PANTHER" id="PTHR43072">
    <property type="entry name" value="N-ACETYLTRANSFERASE"/>
    <property type="match status" value="1"/>
</dbReference>
<evidence type="ECO:0000313" key="5">
    <source>
        <dbReference type="Proteomes" id="UP000830343"/>
    </source>
</evidence>
<reference evidence="4" key="1">
    <citation type="submission" date="2022-03" db="EMBL/GenBank/DDBJ databases">
        <authorList>
            <person name="Vrbovska V."/>
            <person name="Kovarovic V."/>
            <person name="Botka T."/>
            <person name="Pantucek R."/>
        </authorList>
    </citation>
    <scope>NUCLEOTIDE SEQUENCE</scope>
    <source>
        <strain evidence="4">CCM 2609</strain>
    </source>
</reference>
<dbReference type="Proteomes" id="UP000830343">
    <property type="component" value="Chromosome"/>
</dbReference>
<evidence type="ECO:0000313" key="4">
    <source>
        <dbReference type="EMBL" id="UOB20597.1"/>
    </source>
</evidence>
<feature type="domain" description="N-acetyltransferase" evidence="3">
    <location>
        <begin position="1"/>
        <end position="155"/>
    </location>
</feature>
<dbReference type="Gene3D" id="3.40.630.30">
    <property type="match status" value="1"/>
</dbReference>
<dbReference type="SUPFAM" id="SSF55729">
    <property type="entry name" value="Acyl-CoA N-acyltransferases (Nat)"/>
    <property type="match status" value="1"/>
</dbReference>
<evidence type="ECO:0000256" key="2">
    <source>
        <dbReference type="ARBA" id="ARBA00023315"/>
    </source>
</evidence>
<dbReference type="RefSeq" id="WP_243365910.1">
    <property type="nucleotide sequence ID" value="NZ_CP094348.1"/>
</dbReference>
<dbReference type="EMBL" id="CP094348">
    <property type="protein sequence ID" value="UOB20597.1"/>
    <property type="molecule type" value="Genomic_DNA"/>
</dbReference>
<dbReference type="Pfam" id="PF00583">
    <property type="entry name" value="Acetyltransf_1"/>
    <property type="match status" value="1"/>
</dbReference>
<gene>
    <name evidence="4" type="ORF">MRZ06_00500</name>
</gene>
<dbReference type="CDD" id="cd04301">
    <property type="entry name" value="NAT_SF"/>
    <property type="match status" value="1"/>
</dbReference>
<dbReference type="InterPro" id="IPR016181">
    <property type="entry name" value="Acyl_CoA_acyltransferase"/>
</dbReference>
<organism evidence="4 5">
    <name type="scientific">Macrococcus armenti</name>
    <dbReference type="NCBI Taxonomy" id="2875764"/>
    <lineage>
        <taxon>Bacteria</taxon>
        <taxon>Bacillati</taxon>
        <taxon>Bacillota</taxon>
        <taxon>Bacilli</taxon>
        <taxon>Bacillales</taxon>
        <taxon>Staphylococcaceae</taxon>
        <taxon>Macrococcus</taxon>
    </lineage>
</organism>
<keyword evidence="5" id="KW-1185">Reference proteome</keyword>
<dbReference type="PROSITE" id="PS51186">
    <property type="entry name" value="GNAT"/>
    <property type="match status" value="1"/>
</dbReference>
<sequence>MIRLATQHDLPKILDIYNHAIVNTTAIYTYEKTTLLERKQWMQQKENDGFPIFVFEVEGVVAGFATYGPFRNFPAYKHTIEHSLYVSPYYRHMGIGEKLLEHLITSAREEGYKTMVAGIDSENKGSIYLHKKFGFTYNGTIKSVGYKFNKWLNLDFYQLLLK</sequence>
<reference evidence="4" key="2">
    <citation type="submission" date="2022-04" db="EMBL/GenBank/DDBJ databases">
        <title>Antimicrobial genetic elements in methicillin-resistant Macrococcus armenti.</title>
        <authorList>
            <person name="Keller J.E."/>
            <person name="Schwendener S."/>
            <person name="Pantucek R."/>
            <person name="Perreten V."/>
        </authorList>
    </citation>
    <scope>NUCLEOTIDE SEQUENCE</scope>
    <source>
        <strain evidence="4">CCM 2609</strain>
    </source>
</reference>
<protein>
    <submittedName>
        <fullName evidence="4">N-acetyltransferase family protein</fullName>
    </submittedName>
</protein>
<proteinExistence type="predicted"/>
<evidence type="ECO:0000256" key="1">
    <source>
        <dbReference type="ARBA" id="ARBA00022679"/>
    </source>
</evidence>
<dbReference type="InterPro" id="IPR000182">
    <property type="entry name" value="GNAT_dom"/>
</dbReference>